<dbReference type="InterPro" id="IPR050661">
    <property type="entry name" value="BglG_antiterminators"/>
</dbReference>
<dbReference type="Pfam" id="PF05043">
    <property type="entry name" value="Mga"/>
    <property type="match status" value="1"/>
</dbReference>
<dbReference type="GO" id="GO:0009401">
    <property type="term" value="P:phosphoenolpyruvate-dependent sugar phosphotransferase system"/>
    <property type="evidence" value="ECO:0007669"/>
    <property type="project" value="InterPro"/>
</dbReference>
<keyword evidence="5" id="KW-0804">Transcription</keyword>
<evidence type="ECO:0000256" key="2">
    <source>
        <dbReference type="ARBA" id="ARBA00022737"/>
    </source>
</evidence>
<dbReference type="Gene3D" id="1.10.10.10">
    <property type="entry name" value="Winged helix-like DNA-binding domain superfamily/Winged helix DNA-binding domain"/>
    <property type="match status" value="2"/>
</dbReference>
<dbReference type="Gene3D" id="3.40.50.2300">
    <property type="match status" value="1"/>
</dbReference>
<dbReference type="SUPFAM" id="SSF52794">
    <property type="entry name" value="PTS system IIB component-like"/>
    <property type="match status" value="1"/>
</dbReference>
<organism evidence="9 10">
    <name type="scientific">Rossellomorea marisflavi</name>
    <dbReference type="NCBI Taxonomy" id="189381"/>
    <lineage>
        <taxon>Bacteria</taxon>
        <taxon>Bacillati</taxon>
        <taxon>Bacillota</taxon>
        <taxon>Bacilli</taxon>
        <taxon>Bacillales</taxon>
        <taxon>Bacillaceae</taxon>
        <taxon>Rossellomorea</taxon>
    </lineage>
</organism>
<dbReference type="Proteomes" id="UP000037405">
    <property type="component" value="Unassembled WGS sequence"/>
</dbReference>
<dbReference type="SUPFAM" id="SSF55804">
    <property type="entry name" value="Phoshotransferase/anion transport protein"/>
    <property type="match status" value="1"/>
</dbReference>
<dbReference type="PROSITE" id="PS51099">
    <property type="entry name" value="PTS_EIIB_TYPE_2"/>
    <property type="match status" value="1"/>
</dbReference>
<evidence type="ECO:0000313" key="9">
    <source>
        <dbReference type="EMBL" id="KON82859.1"/>
    </source>
</evidence>
<keyword evidence="1" id="KW-0808">Transferase</keyword>
<dbReference type="PROSITE" id="PS51372">
    <property type="entry name" value="PRD_2"/>
    <property type="match status" value="2"/>
</dbReference>
<gene>
    <name evidence="9" type="ORF">AF331_18585</name>
</gene>
<dbReference type="RefSeq" id="WP_053429515.1">
    <property type="nucleotide sequence ID" value="NZ_LGUE01000008.1"/>
</dbReference>
<keyword evidence="2" id="KW-0677">Repeat</keyword>
<dbReference type="PANTHER" id="PTHR30185">
    <property type="entry name" value="CRYPTIC BETA-GLUCOSIDE BGL OPERON ANTITERMINATOR"/>
    <property type="match status" value="1"/>
</dbReference>
<evidence type="ECO:0000259" key="6">
    <source>
        <dbReference type="PROSITE" id="PS51094"/>
    </source>
</evidence>
<evidence type="ECO:0000256" key="1">
    <source>
        <dbReference type="ARBA" id="ARBA00022679"/>
    </source>
</evidence>
<keyword evidence="3" id="KW-0805">Transcription regulation</keyword>
<dbReference type="CDD" id="cd05568">
    <property type="entry name" value="PTS_IIB_bgl_like"/>
    <property type="match status" value="1"/>
</dbReference>
<dbReference type="InterPro" id="IPR016152">
    <property type="entry name" value="PTrfase/Anion_transptr"/>
</dbReference>
<dbReference type="GO" id="GO:0008982">
    <property type="term" value="F:protein-N(PI)-phosphohistidine-sugar phosphotransferase activity"/>
    <property type="evidence" value="ECO:0007669"/>
    <property type="project" value="InterPro"/>
</dbReference>
<feature type="domain" description="PTS EIIB type-2" evidence="7">
    <location>
        <begin position="402"/>
        <end position="492"/>
    </location>
</feature>
<dbReference type="InterPro" id="IPR013196">
    <property type="entry name" value="HTH_11"/>
</dbReference>
<dbReference type="PROSITE" id="PS00372">
    <property type="entry name" value="PTS_EIIA_TYPE_2_HIS"/>
    <property type="match status" value="1"/>
</dbReference>
<feature type="domain" description="PTS EIIA type-2" evidence="6">
    <location>
        <begin position="502"/>
        <end position="641"/>
    </location>
</feature>
<keyword evidence="9" id="KW-0813">Transport</keyword>
<dbReference type="Gene3D" id="3.40.930.10">
    <property type="entry name" value="Mannitol-specific EII, Chain A"/>
    <property type="match status" value="1"/>
</dbReference>
<reference evidence="10" key="1">
    <citation type="submission" date="2015-07" db="EMBL/GenBank/DDBJ databases">
        <title>Fjat-14235 jcm11544.</title>
        <authorList>
            <person name="Liu B."/>
            <person name="Wang J."/>
            <person name="Zhu Y."/>
            <person name="Liu G."/>
            <person name="Chen Q."/>
            <person name="Chen Z."/>
            <person name="Lan J."/>
            <person name="Che J."/>
            <person name="Ge C."/>
            <person name="Shi H."/>
            <person name="Pan Z."/>
            <person name="Liu X."/>
        </authorList>
    </citation>
    <scope>NUCLEOTIDE SEQUENCE [LARGE SCALE GENOMIC DNA]</scope>
    <source>
        <strain evidence="10">JCM 11544</strain>
    </source>
</reference>
<dbReference type="Pfam" id="PF00359">
    <property type="entry name" value="PTS_EIIA_2"/>
    <property type="match status" value="1"/>
</dbReference>
<dbReference type="Gene3D" id="1.10.1790.10">
    <property type="entry name" value="PRD domain"/>
    <property type="match status" value="2"/>
</dbReference>
<name>A0A0M0FZ78_9BACI</name>
<evidence type="ECO:0000256" key="4">
    <source>
        <dbReference type="ARBA" id="ARBA00023159"/>
    </source>
</evidence>
<dbReference type="CDD" id="cd00211">
    <property type="entry name" value="PTS_IIA_fru"/>
    <property type="match status" value="1"/>
</dbReference>
<comment type="caution">
    <text evidence="9">The sequence shown here is derived from an EMBL/GenBank/DDBJ whole genome shotgun (WGS) entry which is preliminary data.</text>
</comment>
<evidence type="ECO:0000259" key="7">
    <source>
        <dbReference type="PROSITE" id="PS51099"/>
    </source>
</evidence>
<evidence type="ECO:0000259" key="8">
    <source>
        <dbReference type="PROSITE" id="PS51372"/>
    </source>
</evidence>
<evidence type="ECO:0000313" key="10">
    <source>
        <dbReference type="Proteomes" id="UP000037405"/>
    </source>
</evidence>
<evidence type="ECO:0000256" key="3">
    <source>
        <dbReference type="ARBA" id="ARBA00023015"/>
    </source>
</evidence>
<feature type="domain" description="PRD" evidence="8">
    <location>
        <begin position="293"/>
        <end position="397"/>
    </location>
</feature>
<dbReference type="InterPro" id="IPR013011">
    <property type="entry name" value="PTS_EIIB_2"/>
</dbReference>
<evidence type="ECO:0000256" key="5">
    <source>
        <dbReference type="ARBA" id="ARBA00023163"/>
    </source>
</evidence>
<dbReference type="InterPro" id="IPR036095">
    <property type="entry name" value="PTS_EIIB-like_sf"/>
</dbReference>
<dbReference type="Pfam" id="PF08279">
    <property type="entry name" value="HTH_11"/>
    <property type="match status" value="1"/>
</dbReference>
<dbReference type="InterPro" id="IPR011608">
    <property type="entry name" value="PRD"/>
</dbReference>
<dbReference type="InterPro" id="IPR036634">
    <property type="entry name" value="PRD_sf"/>
</dbReference>
<dbReference type="PANTHER" id="PTHR30185:SF12">
    <property type="entry name" value="TRANSCRIPTIONAL REGULATOR MANR"/>
    <property type="match status" value="1"/>
</dbReference>
<accession>A0A0M0FZ78</accession>
<dbReference type="InterPro" id="IPR036388">
    <property type="entry name" value="WH-like_DNA-bd_sf"/>
</dbReference>
<dbReference type="EMBL" id="LGUE01000008">
    <property type="protein sequence ID" value="KON82859.1"/>
    <property type="molecule type" value="Genomic_DNA"/>
</dbReference>
<dbReference type="Pfam" id="PF00874">
    <property type="entry name" value="PRD"/>
    <property type="match status" value="2"/>
</dbReference>
<dbReference type="AlphaFoldDB" id="A0A0M0FZ78"/>
<dbReference type="SUPFAM" id="SSF63520">
    <property type="entry name" value="PTS-regulatory domain, PRD"/>
    <property type="match status" value="2"/>
</dbReference>
<dbReference type="InterPro" id="IPR002178">
    <property type="entry name" value="PTS_EIIA_type-2_dom"/>
</dbReference>
<dbReference type="InterPro" id="IPR007737">
    <property type="entry name" value="Mga_HTH"/>
</dbReference>
<dbReference type="InterPro" id="IPR036390">
    <property type="entry name" value="WH_DNA-bd_sf"/>
</dbReference>
<proteinExistence type="predicted"/>
<keyword evidence="4" id="KW-0010">Activator</keyword>
<protein>
    <submittedName>
        <fullName evidence="9">PTS sugar transporter subunit IIA</fullName>
    </submittedName>
</protein>
<dbReference type="GO" id="GO:0006355">
    <property type="term" value="P:regulation of DNA-templated transcription"/>
    <property type="evidence" value="ECO:0007669"/>
    <property type="project" value="InterPro"/>
</dbReference>
<sequence length="641" mass="73777">MNERQQEILQMLVSRHHEYVLIKEFSEELHCSEKTVRNDLKVIQESIADYPSAKLIRKPGQGICLEIDGRDRAELYRELQTRGSSHVDEEDRIVQIAYFLLMNTDPVVVQDLVDRYYVSKSVIRKDLERIGDWFKRFDLELLSKQKVGLMIEGTELNRRLALTRLSQLVDDGADSFISAQFTQHEITIVRRRLEELQERFDLHLTDETFERIVVHTLLMIKRTKLQQTISLSEKEKTMIMVKKEYRWTVAFLEGIEPYFSVRFPEAEQAYLALHFLGGKFRYQDDEAIRELTGHDNRLGEVTDLLLRKLSEMHGVDFYSDPELFNGLTVHLNSTLNRLTYGLPVTNVMLGDIKRMYPFMFDRIMLVLEELEGIEVPEEEAAYITLHFQASLERLQQPITDVKRVVIVCHMGMGMSQLLRTKIERKFTSVLVLASIGKGELQSFLETSEADLIISTISLPDMGVPAIVVSPLLGKQDEERLKERLTYLEDPVQKGQKESVILKFANPFLVFLQQEGSSRYELIRKLAGTLMDKGFVDHAYIENAMIRERMSATTIGAGIAIPHGHPDLIHQSAIAIATLREPIEWGEEKVSLVFLLAVKSTDPAESRQLFQEISHLTENPERIEQLLSDRDAMTFLTHLGAV</sequence>
<dbReference type="PATRIC" id="fig|189381.12.peg.3219"/>
<keyword evidence="10" id="KW-1185">Reference proteome</keyword>
<dbReference type="STRING" id="189381.GCA_900166615_00509"/>
<keyword evidence="9" id="KW-0762">Sugar transport</keyword>
<dbReference type="OrthoDB" id="3175596at2"/>
<dbReference type="SUPFAM" id="SSF46785">
    <property type="entry name" value="Winged helix' DNA-binding domain"/>
    <property type="match status" value="1"/>
</dbReference>
<dbReference type="PROSITE" id="PS51094">
    <property type="entry name" value="PTS_EIIA_TYPE_2"/>
    <property type="match status" value="1"/>
</dbReference>
<feature type="domain" description="PRD" evidence="8">
    <location>
        <begin position="180"/>
        <end position="285"/>
    </location>
</feature>